<evidence type="ECO:0000256" key="8">
    <source>
        <dbReference type="ARBA" id="ARBA00023128"/>
    </source>
</evidence>
<evidence type="ECO:0000256" key="6">
    <source>
        <dbReference type="ARBA" id="ARBA00022980"/>
    </source>
</evidence>
<gene>
    <name evidence="15" type="ORF">MCOR_15112</name>
</gene>
<evidence type="ECO:0000256" key="10">
    <source>
        <dbReference type="ARBA" id="ARBA00058301"/>
    </source>
</evidence>
<evidence type="ECO:0000256" key="2">
    <source>
        <dbReference type="ARBA" id="ARBA00007197"/>
    </source>
</evidence>
<dbReference type="OrthoDB" id="250175at2759"/>
<evidence type="ECO:0000256" key="3">
    <source>
        <dbReference type="ARBA" id="ARBA00022499"/>
    </source>
</evidence>
<dbReference type="CDD" id="cd00387">
    <property type="entry name" value="Ribosomal_L7_L12"/>
    <property type="match status" value="1"/>
</dbReference>
<evidence type="ECO:0000256" key="12">
    <source>
        <dbReference type="ARBA" id="ARBA00075329"/>
    </source>
</evidence>
<evidence type="ECO:0000256" key="11">
    <source>
        <dbReference type="ARBA" id="ARBA00072684"/>
    </source>
</evidence>
<protein>
    <recommendedName>
        <fullName evidence="11">Large ribosomal subunit protein bL12m</fullName>
    </recommendedName>
    <alternativeName>
        <fullName evidence="12">39S ribosomal protein L12, mitochondrial</fullName>
    </alternativeName>
</protein>
<comment type="similarity">
    <text evidence="2">Belongs to the bacterial ribosomal protein bL12 family.</text>
</comment>
<evidence type="ECO:0000256" key="5">
    <source>
        <dbReference type="ARBA" id="ARBA00022946"/>
    </source>
</evidence>
<keyword evidence="9" id="KW-0687">Ribonucleoprotein</keyword>
<feature type="domain" description="Large ribosomal subunit protein bL12 C-terminal" evidence="13">
    <location>
        <begin position="120"/>
        <end position="186"/>
    </location>
</feature>
<keyword evidence="16" id="KW-1185">Reference proteome</keyword>
<dbReference type="InterPro" id="IPR008932">
    <property type="entry name" value="Ribosomal_bL12_oligo"/>
</dbReference>
<evidence type="ECO:0000259" key="14">
    <source>
        <dbReference type="Pfam" id="PF16320"/>
    </source>
</evidence>
<keyword evidence="4" id="KW-0832">Ubl conjugation</keyword>
<dbReference type="GO" id="GO:0003729">
    <property type="term" value="F:mRNA binding"/>
    <property type="evidence" value="ECO:0007669"/>
    <property type="project" value="TreeGrafter"/>
</dbReference>
<dbReference type="GO" id="GO:0005743">
    <property type="term" value="C:mitochondrial inner membrane"/>
    <property type="evidence" value="ECO:0007669"/>
    <property type="project" value="UniProtKB-ARBA"/>
</dbReference>
<dbReference type="FunFam" id="3.30.1390.10:FF:000001">
    <property type="entry name" value="50S ribosomal protein L7/L12"/>
    <property type="match status" value="1"/>
</dbReference>
<dbReference type="SUPFAM" id="SSF54736">
    <property type="entry name" value="ClpS-like"/>
    <property type="match status" value="1"/>
</dbReference>
<evidence type="ECO:0000256" key="4">
    <source>
        <dbReference type="ARBA" id="ARBA00022843"/>
    </source>
</evidence>
<dbReference type="InterPro" id="IPR013823">
    <property type="entry name" value="Ribosomal_bL12_C"/>
</dbReference>
<dbReference type="SUPFAM" id="SSF48300">
    <property type="entry name" value="Ribosomal protein L7/12, oligomerisation (N-terminal) domain"/>
    <property type="match status" value="1"/>
</dbReference>
<dbReference type="Pfam" id="PF00542">
    <property type="entry name" value="Ribosomal_L12"/>
    <property type="match status" value="1"/>
</dbReference>
<dbReference type="EMBL" id="CACVKT020002618">
    <property type="protein sequence ID" value="CAC5378998.1"/>
    <property type="molecule type" value="Genomic_DNA"/>
</dbReference>
<dbReference type="InterPro" id="IPR000206">
    <property type="entry name" value="Ribosomal_bL12"/>
</dbReference>
<dbReference type="Proteomes" id="UP000507470">
    <property type="component" value="Unassembled WGS sequence"/>
</dbReference>
<evidence type="ECO:0000256" key="1">
    <source>
        <dbReference type="ARBA" id="ARBA00004173"/>
    </source>
</evidence>
<name>A0A6J8B4Z2_MYTCO</name>
<evidence type="ECO:0000313" key="15">
    <source>
        <dbReference type="EMBL" id="CAC5378998.1"/>
    </source>
</evidence>
<comment type="subcellular location">
    <subcellularLocation>
        <location evidence="1">Mitochondrion</location>
    </subcellularLocation>
</comment>
<dbReference type="PANTHER" id="PTHR45987:SF4">
    <property type="entry name" value="LARGE RIBOSOMAL SUBUNIT PROTEIN BL12M"/>
    <property type="match status" value="1"/>
</dbReference>
<keyword evidence="3" id="KW-1017">Isopeptide bond</keyword>
<dbReference type="Pfam" id="PF16320">
    <property type="entry name" value="Ribosomal_L12_N"/>
    <property type="match status" value="1"/>
</dbReference>
<sequence>MASRRLIFLSTKLSRNIHRISRRDRVVTCSLCSTSRRYSTNPLPEPAIDGQDKVFPPKLHTIVDDIGKLTLTEVADLNELLKKTLRIQDAPVMAMGMPGMAAPKEDEEEEAPKIVKTLFSLKLLEFAADKKITLIKEIKSLVPDMNLVQAKKFVESAPQVIKADIPKEEAETLKKAIEAAGGKCDID</sequence>
<dbReference type="Gene3D" id="3.30.1390.10">
    <property type="match status" value="1"/>
</dbReference>
<evidence type="ECO:0000313" key="16">
    <source>
        <dbReference type="Proteomes" id="UP000507470"/>
    </source>
</evidence>
<evidence type="ECO:0000256" key="9">
    <source>
        <dbReference type="ARBA" id="ARBA00023274"/>
    </source>
</evidence>
<evidence type="ECO:0000259" key="13">
    <source>
        <dbReference type="Pfam" id="PF00542"/>
    </source>
</evidence>
<accession>A0A6J8B4Z2</accession>
<keyword evidence="8" id="KW-0496">Mitochondrion</keyword>
<dbReference type="Gene3D" id="1.20.5.710">
    <property type="entry name" value="Single helix bin"/>
    <property type="match status" value="1"/>
</dbReference>
<dbReference type="GO" id="GO:0005762">
    <property type="term" value="C:mitochondrial large ribosomal subunit"/>
    <property type="evidence" value="ECO:0007669"/>
    <property type="project" value="TreeGrafter"/>
</dbReference>
<dbReference type="FunFam" id="1.20.5.710:FF:000006">
    <property type="entry name" value="39S ribosomal protein L12, mitochondrial"/>
    <property type="match status" value="1"/>
</dbReference>
<organism evidence="15 16">
    <name type="scientific">Mytilus coruscus</name>
    <name type="common">Sea mussel</name>
    <dbReference type="NCBI Taxonomy" id="42192"/>
    <lineage>
        <taxon>Eukaryota</taxon>
        <taxon>Metazoa</taxon>
        <taxon>Spiralia</taxon>
        <taxon>Lophotrochozoa</taxon>
        <taxon>Mollusca</taxon>
        <taxon>Bivalvia</taxon>
        <taxon>Autobranchia</taxon>
        <taxon>Pteriomorphia</taxon>
        <taxon>Mytilida</taxon>
        <taxon>Mytiloidea</taxon>
        <taxon>Mytilidae</taxon>
        <taxon>Mytilinae</taxon>
        <taxon>Mytilus</taxon>
    </lineage>
</organism>
<dbReference type="AlphaFoldDB" id="A0A6J8B4Z2"/>
<keyword evidence="7" id="KW-0007">Acetylation</keyword>
<comment type="function">
    <text evidence="10">As a component of the mitochondrial large ribosomal subunit, plays a role in mitochondrial translation. When present in mitochondria as a free protein not associated with the ribosome, associates with mitochondrial RNA polymerase POLRMT to activate transcription. Required for POLRMT stability.</text>
</comment>
<dbReference type="InterPro" id="IPR014719">
    <property type="entry name" value="Ribosomal_bL12_C/ClpS-like"/>
</dbReference>
<keyword evidence="6" id="KW-0689">Ribosomal protein</keyword>
<proteinExistence type="inferred from homology"/>
<evidence type="ECO:0000256" key="7">
    <source>
        <dbReference type="ARBA" id="ARBA00022990"/>
    </source>
</evidence>
<reference evidence="15 16" key="1">
    <citation type="submission" date="2020-06" db="EMBL/GenBank/DDBJ databases">
        <authorList>
            <person name="Li R."/>
            <person name="Bekaert M."/>
        </authorList>
    </citation>
    <scope>NUCLEOTIDE SEQUENCE [LARGE SCALE GENOMIC DNA]</scope>
    <source>
        <strain evidence="16">wild</strain>
    </source>
</reference>
<dbReference type="GO" id="GO:0003735">
    <property type="term" value="F:structural constituent of ribosome"/>
    <property type="evidence" value="ECO:0007669"/>
    <property type="project" value="InterPro"/>
</dbReference>
<dbReference type="InterPro" id="IPR036235">
    <property type="entry name" value="Ribosomal_bL12_oligo_N_sf"/>
</dbReference>
<dbReference type="GO" id="GO:0006412">
    <property type="term" value="P:translation"/>
    <property type="evidence" value="ECO:0007669"/>
    <property type="project" value="InterPro"/>
</dbReference>
<keyword evidence="5" id="KW-0809">Transit peptide</keyword>
<dbReference type="PANTHER" id="PTHR45987">
    <property type="entry name" value="39S RIBOSOMAL PROTEIN L12"/>
    <property type="match status" value="1"/>
</dbReference>
<feature type="domain" description="Large ribosomal subunit protein bL12 oligomerization" evidence="14">
    <location>
        <begin position="60"/>
        <end position="102"/>
    </location>
</feature>